<protein>
    <submittedName>
        <fullName evidence="2">Uncharacterized protein</fullName>
    </submittedName>
</protein>
<gene>
    <name evidence="2" type="ORF">CYME_CMM069C</name>
</gene>
<keyword evidence="3" id="KW-1185">Reference proteome</keyword>
<dbReference type="RefSeq" id="XP_005536988.1">
    <property type="nucleotide sequence ID" value="XM_005536931.1"/>
</dbReference>
<evidence type="ECO:0000313" key="2">
    <source>
        <dbReference type="EMBL" id="BAM80952.1"/>
    </source>
</evidence>
<dbReference type="Gramene" id="CMM069CT">
    <property type="protein sequence ID" value="CMM069CT"/>
    <property type="gene ID" value="CMM069C"/>
</dbReference>
<dbReference type="HOGENOM" id="CLU_371053_0_0_1"/>
<dbReference type="Gene3D" id="1.10.472.10">
    <property type="entry name" value="Cyclin-like"/>
    <property type="match status" value="2"/>
</dbReference>
<evidence type="ECO:0000313" key="3">
    <source>
        <dbReference type="Proteomes" id="UP000007014"/>
    </source>
</evidence>
<sequence>MMMIAKRYTASVSPRRNIRPTRTAHSAHRTAKFAAPSQTFGTRAEPRTAGDLATSKPVGHVSSTVAPAMRSAHACLVWQVPPRCTPNGSHDARARASMLHERRNACVRACMHFHTLEISAMRYVDCSSTAASDCSSGFRTFLLSVLPDYLSHRAMTSWLSLGRWRASTVSFVSSESPPKSLSSHCQDVTRYADAELVVHQRVADSPAVVCAPDGKTDGADRDLLTSTKTQRALSRTKLKRGWGKLASEQGDARSPDSCFRDVARTPDLRCTDESITSLLTPSLCTSEADTSVAGGHDSSPTDRTEQTEDIRGLLERYLQAEERYGYTWTLPTNECFRWWSAARCNGRLANAEVDSGERRAAFTRIAWQLRLRQVEAIYRLAPCMDTALAAVMFFDRGMVRFVQIYTDAELYGDNDAPGMRLLRVGMPLVALTSLWIATKIHEREAGNVQAWLREWPVDEHMGSPGVLGADAEASISMPLIKAVELVLLEALGWDLVPVSPLHFAMTFAVLGSQRCTGVWALTSKLCSLSMLEQSIAGRYPPSAIGLSCLLSALRLRRHPMAVQRNDARYPSGNLVAEWARGVLEFTTPNVDLFSSMVQELEAMLHEVVYPIPSAGFSRSLSPCSLENGKRDLRRRKRRAGQDLERKCRRLAKDQSSPLTSFHAQDTCLFQPHGAEQESPELYSSSMETVSEAASPRNVTRMSPDAGRPCAPRGHASAYQVAMQRAILAESGCCLETCTQQAPSSRRLRLH</sequence>
<dbReference type="OrthoDB" id="10591946at2759"/>
<reference evidence="2 3" key="1">
    <citation type="journal article" date="2004" name="Nature">
        <title>Genome sequence of the ultrasmall unicellular red alga Cyanidioschyzon merolae 10D.</title>
        <authorList>
            <person name="Matsuzaki M."/>
            <person name="Misumi O."/>
            <person name="Shin-i T."/>
            <person name="Maruyama S."/>
            <person name="Takahara M."/>
            <person name="Miyagishima S."/>
            <person name="Mori T."/>
            <person name="Nishida K."/>
            <person name="Yagisawa F."/>
            <person name="Nishida K."/>
            <person name="Yoshida Y."/>
            <person name="Nishimura Y."/>
            <person name="Nakao S."/>
            <person name="Kobayashi T."/>
            <person name="Momoyama Y."/>
            <person name="Higashiyama T."/>
            <person name="Minoda A."/>
            <person name="Sano M."/>
            <person name="Nomoto H."/>
            <person name="Oishi K."/>
            <person name="Hayashi H."/>
            <person name="Ohta F."/>
            <person name="Nishizaka S."/>
            <person name="Haga S."/>
            <person name="Miura S."/>
            <person name="Morishita T."/>
            <person name="Kabeya Y."/>
            <person name="Terasawa K."/>
            <person name="Suzuki Y."/>
            <person name="Ishii Y."/>
            <person name="Asakawa S."/>
            <person name="Takano H."/>
            <person name="Ohta N."/>
            <person name="Kuroiwa H."/>
            <person name="Tanaka K."/>
            <person name="Shimizu N."/>
            <person name="Sugano S."/>
            <person name="Sato N."/>
            <person name="Nozaki H."/>
            <person name="Ogasawara N."/>
            <person name="Kohara Y."/>
            <person name="Kuroiwa T."/>
        </authorList>
    </citation>
    <scope>NUCLEOTIDE SEQUENCE [LARGE SCALE GENOMIC DNA]</scope>
    <source>
        <strain evidence="2 3">10D</strain>
    </source>
</reference>
<dbReference type="EMBL" id="AP006495">
    <property type="protein sequence ID" value="BAM80952.1"/>
    <property type="molecule type" value="Genomic_DNA"/>
</dbReference>
<feature type="region of interest" description="Disordered" evidence="1">
    <location>
        <begin position="287"/>
        <end position="307"/>
    </location>
</feature>
<dbReference type="AlphaFoldDB" id="M1VDQ2"/>
<dbReference type="GeneID" id="16995079"/>
<proteinExistence type="predicted"/>
<reference evidence="2 3" key="2">
    <citation type="journal article" date="2007" name="BMC Biol.">
        <title>A 100%-complete sequence reveals unusually simple genomic features in the hot-spring red alga Cyanidioschyzon merolae.</title>
        <authorList>
            <person name="Nozaki H."/>
            <person name="Takano H."/>
            <person name="Misumi O."/>
            <person name="Terasawa K."/>
            <person name="Matsuzaki M."/>
            <person name="Maruyama S."/>
            <person name="Nishida K."/>
            <person name="Yagisawa F."/>
            <person name="Yoshida Y."/>
            <person name="Fujiwara T."/>
            <person name="Takio S."/>
            <person name="Tamura K."/>
            <person name="Chung S.J."/>
            <person name="Nakamura S."/>
            <person name="Kuroiwa H."/>
            <person name="Tanaka K."/>
            <person name="Sato N."/>
            <person name="Kuroiwa T."/>
        </authorList>
    </citation>
    <scope>NUCLEOTIDE SEQUENCE [LARGE SCALE GENOMIC DNA]</scope>
    <source>
        <strain evidence="2 3">10D</strain>
    </source>
</reference>
<dbReference type="KEGG" id="cme:CYME_CMM069C"/>
<name>M1VDQ2_CYAM1</name>
<accession>M1VDQ2</accession>
<feature type="region of interest" description="Disordered" evidence="1">
    <location>
        <begin position="20"/>
        <end position="56"/>
    </location>
</feature>
<dbReference type="Proteomes" id="UP000007014">
    <property type="component" value="Chromosome 13"/>
</dbReference>
<dbReference type="SUPFAM" id="SSF47954">
    <property type="entry name" value="Cyclin-like"/>
    <property type="match status" value="1"/>
</dbReference>
<evidence type="ECO:0000256" key="1">
    <source>
        <dbReference type="SAM" id="MobiDB-lite"/>
    </source>
</evidence>
<dbReference type="InterPro" id="IPR036915">
    <property type="entry name" value="Cyclin-like_sf"/>
</dbReference>
<organism evidence="2 3">
    <name type="scientific">Cyanidioschyzon merolae (strain NIES-3377 / 10D)</name>
    <name type="common">Unicellular red alga</name>
    <dbReference type="NCBI Taxonomy" id="280699"/>
    <lineage>
        <taxon>Eukaryota</taxon>
        <taxon>Rhodophyta</taxon>
        <taxon>Bangiophyceae</taxon>
        <taxon>Cyanidiales</taxon>
        <taxon>Cyanidiaceae</taxon>
        <taxon>Cyanidioschyzon</taxon>
    </lineage>
</organism>